<accession>A0A917VW06</accession>
<dbReference type="InterPro" id="IPR049749">
    <property type="entry name" value="SCO2521-like"/>
</dbReference>
<evidence type="ECO:0000313" key="2">
    <source>
        <dbReference type="Proteomes" id="UP000638263"/>
    </source>
</evidence>
<proteinExistence type="predicted"/>
<keyword evidence="2" id="KW-1185">Reference proteome</keyword>
<reference evidence="1" key="2">
    <citation type="submission" date="2020-09" db="EMBL/GenBank/DDBJ databases">
        <authorList>
            <person name="Sun Q."/>
            <person name="Zhou Y."/>
        </authorList>
    </citation>
    <scope>NUCLEOTIDE SEQUENCE</scope>
    <source>
        <strain evidence="1">CGMCC 4.3508</strain>
    </source>
</reference>
<dbReference type="AlphaFoldDB" id="A0A917VW06"/>
<name>A0A917VW06_9NOCA</name>
<reference evidence="1" key="1">
    <citation type="journal article" date="2014" name="Int. J. Syst. Evol. Microbiol.">
        <title>Complete genome sequence of Corynebacterium casei LMG S-19264T (=DSM 44701T), isolated from a smear-ripened cheese.</title>
        <authorList>
            <consortium name="US DOE Joint Genome Institute (JGI-PGF)"/>
            <person name="Walter F."/>
            <person name="Albersmeier A."/>
            <person name="Kalinowski J."/>
            <person name="Ruckert C."/>
        </authorList>
    </citation>
    <scope>NUCLEOTIDE SEQUENCE</scope>
    <source>
        <strain evidence="1">CGMCC 4.3508</strain>
    </source>
</reference>
<evidence type="ECO:0000313" key="1">
    <source>
        <dbReference type="EMBL" id="GGL20330.1"/>
    </source>
</evidence>
<dbReference type="NCBIfam" id="NF040565">
    <property type="entry name" value="SCO2521_fam"/>
    <property type="match status" value="1"/>
</dbReference>
<gene>
    <name evidence="1" type="ORF">GCM10011588_38920</name>
</gene>
<comment type="caution">
    <text evidence="1">The sequence shown here is derived from an EMBL/GenBank/DDBJ whole genome shotgun (WGS) entry which is preliminary data.</text>
</comment>
<dbReference type="RefSeq" id="WP_058853708.1">
    <property type="nucleotide sequence ID" value="NZ_BMMH01000007.1"/>
</dbReference>
<organism evidence="1 2">
    <name type="scientific">Nocardia jinanensis</name>
    <dbReference type="NCBI Taxonomy" id="382504"/>
    <lineage>
        <taxon>Bacteria</taxon>
        <taxon>Bacillati</taxon>
        <taxon>Actinomycetota</taxon>
        <taxon>Actinomycetes</taxon>
        <taxon>Mycobacteriales</taxon>
        <taxon>Nocardiaceae</taxon>
        <taxon>Nocardia</taxon>
    </lineage>
</organism>
<dbReference type="EMBL" id="BMMH01000007">
    <property type="protein sequence ID" value="GGL20330.1"/>
    <property type="molecule type" value="Genomic_DNA"/>
</dbReference>
<protein>
    <submittedName>
        <fullName evidence="1">Uncharacterized protein</fullName>
    </submittedName>
</protein>
<dbReference type="Proteomes" id="UP000638263">
    <property type="component" value="Unassembled WGS sequence"/>
</dbReference>
<sequence>MAATAPLVVLGEVRTCLLPSATALTRAEAGDLLALLPGCGVRWRERPGTLGLSPTTAVGVDCDLRLGEQNARIVGTVATSLALAGGRVLQSSARTRVVRGAERRRQTWSHYISQKGVTEVVTRIPERMAAGTGLADGYLAAAPLPGSAPLDLASISERLLARVRADSRLDQSPPVQAGTTRLRWTARVGGSSGPAATLHMDDDTVRSVRLIVRDEVDLVAAQRFCEDLAAHDWLLTVLADVLDEADRFAPHSRERIDILAPALEHLAGLWMPGAHTPPVLRALWKDLQNDPGFSRQWNTLVGRLRDNIAVATLSALRHKIFDAEW</sequence>